<dbReference type="InterPro" id="IPR047296">
    <property type="entry name" value="GIY-YIG_UvrC_Cho"/>
</dbReference>
<keyword evidence="3" id="KW-1185">Reference proteome</keyword>
<dbReference type="RefSeq" id="WP_282333708.1">
    <property type="nucleotide sequence ID" value="NZ_JASBRG010000004.1"/>
</dbReference>
<keyword evidence="2" id="KW-0378">Hydrolase</keyword>
<dbReference type="PANTHER" id="PTHR30231">
    <property type="entry name" value="DNA POLYMERASE III SUBUNIT EPSILON"/>
    <property type="match status" value="1"/>
</dbReference>
<dbReference type="SMART" id="SM00465">
    <property type="entry name" value="GIYc"/>
    <property type="match status" value="1"/>
</dbReference>
<keyword evidence="2" id="KW-0540">Nuclease</keyword>
<protein>
    <submittedName>
        <fullName evidence="2">Exonuclease domain-containing protein</fullName>
    </submittedName>
</protein>
<proteinExistence type="predicted"/>
<dbReference type="InterPro" id="IPR036397">
    <property type="entry name" value="RNaseH_sf"/>
</dbReference>
<sequence>MFSVMYAIVDIETTGGFANGNGITEIAIILHNGMEVEGKFQTLINPNQRIPHFITVLTGIDNFMVADAPTFEDVAENVFNLLSNRIFVAHNVNFDYSFIKHQLQACGYELNVKKLCTVRMARKVMPGLPSYSLGNLCRSISISIEGRHRAYGDAAATALLFEKILAGDSEGHVAKMLKGKNKEQYLPTHLPAYYIEQLPMMPGVYYFHDSKGKIIYVGKATNLQKRVKSHFSNNDGGKRKQDLLRKVYSITHKECSSELVALILESIEIRKLWPEFNRSQKGFHQSYGLYTYEDRKGYVRFAIEKKKQHLNPLYTFNLLHEGQTLLRKMAEEFELNERLCFGVINDYADIVEDASLHNDKVLKAITALHEQLPTFAIFDGTYNHSSILLMNKGKFSGIAPKGEFGEDITLEQLKERMTPHPDNDYIRGLIYQYAEKYPERKILF</sequence>
<dbReference type="Proteomes" id="UP001226434">
    <property type="component" value="Unassembled WGS sequence"/>
</dbReference>
<accession>A0ABT6RAU9</accession>
<comment type="caution">
    <text evidence="2">The sequence shown here is derived from an EMBL/GenBank/DDBJ whole genome shotgun (WGS) entry which is preliminary data.</text>
</comment>
<dbReference type="SMART" id="SM00479">
    <property type="entry name" value="EXOIII"/>
    <property type="match status" value="1"/>
</dbReference>
<dbReference type="InterPro" id="IPR035901">
    <property type="entry name" value="GIY-YIG_endonuc_sf"/>
</dbReference>
<dbReference type="CDD" id="cd10434">
    <property type="entry name" value="GIY-YIG_UvrC_Cho"/>
    <property type="match status" value="1"/>
</dbReference>
<evidence type="ECO:0000259" key="1">
    <source>
        <dbReference type="PROSITE" id="PS50164"/>
    </source>
</evidence>
<name>A0ABT6RAU9_9BACT</name>
<keyword evidence="2" id="KW-0269">Exonuclease</keyword>
<organism evidence="2 3">
    <name type="scientific">Pinibacter soli</name>
    <dbReference type="NCBI Taxonomy" id="3044211"/>
    <lineage>
        <taxon>Bacteria</taxon>
        <taxon>Pseudomonadati</taxon>
        <taxon>Bacteroidota</taxon>
        <taxon>Chitinophagia</taxon>
        <taxon>Chitinophagales</taxon>
        <taxon>Chitinophagaceae</taxon>
        <taxon>Pinibacter</taxon>
    </lineage>
</organism>
<reference evidence="2 3" key="1">
    <citation type="submission" date="2023-05" db="EMBL/GenBank/DDBJ databases">
        <title>Genome sequence of Pinibacter sp. MAH-24.</title>
        <authorList>
            <person name="Huq M.A."/>
        </authorList>
    </citation>
    <scope>NUCLEOTIDE SEQUENCE [LARGE SCALE GENOMIC DNA]</scope>
    <source>
        <strain evidence="2 3">MAH-24</strain>
    </source>
</reference>
<dbReference type="InterPro" id="IPR013520">
    <property type="entry name" value="Ribonucl_H"/>
</dbReference>
<dbReference type="SUPFAM" id="SSF82771">
    <property type="entry name" value="GIY-YIG endonuclease"/>
    <property type="match status" value="1"/>
</dbReference>
<evidence type="ECO:0000313" key="3">
    <source>
        <dbReference type="Proteomes" id="UP001226434"/>
    </source>
</evidence>
<dbReference type="SUPFAM" id="SSF53098">
    <property type="entry name" value="Ribonuclease H-like"/>
    <property type="match status" value="1"/>
</dbReference>
<evidence type="ECO:0000313" key="2">
    <source>
        <dbReference type="EMBL" id="MDI3319576.1"/>
    </source>
</evidence>
<dbReference type="Gene3D" id="3.30.420.10">
    <property type="entry name" value="Ribonuclease H-like superfamily/Ribonuclease H"/>
    <property type="match status" value="1"/>
</dbReference>
<feature type="domain" description="GIY-YIG" evidence="1">
    <location>
        <begin position="200"/>
        <end position="278"/>
    </location>
</feature>
<dbReference type="InterPro" id="IPR012337">
    <property type="entry name" value="RNaseH-like_sf"/>
</dbReference>
<dbReference type="Pfam" id="PF00929">
    <property type="entry name" value="RNase_T"/>
    <property type="match status" value="1"/>
</dbReference>
<dbReference type="InterPro" id="IPR000305">
    <property type="entry name" value="GIY-YIG_endonuc"/>
</dbReference>
<dbReference type="InterPro" id="IPR006054">
    <property type="entry name" value="DnaQ"/>
</dbReference>
<dbReference type="NCBIfam" id="TIGR00573">
    <property type="entry name" value="dnaq"/>
    <property type="match status" value="1"/>
</dbReference>
<dbReference type="Pfam" id="PF01541">
    <property type="entry name" value="GIY-YIG"/>
    <property type="match status" value="1"/>
</dbReference>
<dbReference type="EMBL" id="JASBRG010000004">
    <property type="protein sequence ID" value="MDI3319576.1"/>
    <property type="molecule type" value="Genomic_DNA"/>
</dbReference>
<dbReference type="PANTHER" id="PTHR30231:SF41">
    <property type="entry name" value="DNA POLYMERASE III SUBUNIT EPSILON"/>
    <property type="match status" value="1"/>
</dbReference>
<dbReference type="Gene3D" id="3.40.1440.10">
    <property type="entry name" value="GIY-YIG endonuclease"/>
    <property type="match status" value="1"/>
</dbReference>
<dbReference type="GO" id="GO:0004527">
    <property type="term" value="F:exonuclease activity"/>
    <property type="evidence" value="ECO:0007669"/>
    <property type="project" value="UniProtKB-KW"/>
</dbReference>
<gene>
    <name evidence="2" type="ORF">QJ048_07320</name>
</gene>
<dbReference type="PROSITE" id="PS50164">
    <property type="entry name" value="GIY_YIG"/>
    <property type="match status" value="1"/>
</dbReference>
<dbReference type="CDD" id="cd06127">
    <property type="entry name" value="DEDDh"/>
    <property type="match status" value="1"/>
</dbReference>